<evidence type="ECO:0000313" key="3">
    <source>
        <dbReference type="Proteomes" id="UP000290565"/>
    </source>
</evidence>
<comment type="caution">
    <text evidence="2">The sequence shown here is derived from an EMBL/GenBank/DDBJ whole genome shotgun (WGS) entry which is preliminary data.</text>
</comment>
<sequence>MNDANVKVETHADPVTENANGAKLRFELPLLNFQELFRGFAEQGAAQARKNIESMKSTSEEISDVLREACSMNVKGTIDYGARVIEISKNNTSATLEFFSRLAETRSLLDIVHLSTAQSREAFEAASVQNRELWALAQKVAIDTTEPIKTGFNRVLQRTVA</sequence>
<feature type="domain" description="Phasin" evidence="1">
    <location>
        <begin position="65"/>
        <end position="150"/>
    </location>
</feature>
<evidence type="ECO:0000313" key="2">
    <source>
        <dbReference type="EMBL" id="RXH39779.1"/>
    </source>
</evidence>
<reference evidence="2 3" key="1">
    <citation type="submission" date="2015-04" db="EMBL/GenBank/DDBJ databases">
        <title>Comparative genomics of rhizobia nodulating Arachis hypogaea in China.</title>
        <authorList>
            <person name="Li Y."/>
        </authorList>
    </citation>
    <scope>NUCLEOTIDE SEQUENCE [LARGE SCALE GENOMIC DNA]</scope>
    <source>
        <strain evidence="2 3">CCBAU 51787</strain>
    </source>
</reference>
<gene>
    <name evidence="2" type="ORF">XH94_17370</name>
</gene>
<dbReference type="AlphaFoldDB" id="A0A4Q0SMY9"/>
<name>A0A4Q0SMY9_9BRAD</name>
<dbReference type="EMBL" id="LBJM01000047">
    <property type="protein sequence ID" value="RXH39779.1"/>
    <property type="molecule type" value="Genomic_DNA"/>
</dbReference>
<protein>
    <recommendedName>
        <fullName evidence="1">Phasin domain-containing protein</fullName>
    </recommendedName>
</protein>
<organism evidence="2 3">
    <name type="scientific">Bradyrhizobium zhanjiangense</name>
    <dbReference type="NCBI Taxonomy" id="1325107"/>
    <lineage>
        <taxon>Bacteria</taxon>
        <taxon>Pseudomonadati</taxon>
        <taxon>Pseudomonadota</taxon>
        <taxon>Alphaproteobacteria</taxon>
        <taxon>Hyphomicrobiales</taxon>
        <taxon>Nitrobacteraceae</taxon>
        <taxon>Bradyrhizobium</taxon>
    </lineage>
</organism>
<accession>A0A4Q0SMY9</accession>
<dbReference type="Pfam" id="PF09361">
    <property type="entry name" value="Phasin_2"/>
    <property type="match status" value="1"/>
</dbReference>
<proteinExistence type="predicted"/>
<evidence type="ECO:0000259" key="1">
    <source>
        <dbReference type="Pfam" id="PF09361"/>
    </source>
</evidence>
<dbReference type="InterPro" id="IPR018968">
    <property type="entry name" value="Phasin"/>
</dbReference>
<dbReference type="Proteomes" id="UP000290565">
    <property type="component" value="Unassembled WGS sequence"/>
</dbReference>